<gene>
    <name evidence="2" type="ORF">MCHLO_02633</name>
</gene>
<dbReference type="EMBL" id="DF840591">
    <property type="protein sequence ID" value="GAT45037.1"/>
    <property type="molecule type" value="Genomic_DNA"/>
</dbReference>
<evidence type="ECO:0000313" key="3">
    <source>
        <dbReference type="Proteomes" id="UP000815677"/>
    </source>
</evidence>
<feature type="region of interest" description="Disordered" evidence="1">
    <location>
        <begin position="25"/>
        <end position="98"/>
    </location>
</feature>
<protein>
    <submittedName>
        <fullName evidence="2">Uncharacterized protein</fullName>
    </submittedName>
</protein>
<evidence type="ECO:0000313" key="2">
    <source>
        <dbReference type="EMBL" id="GAT45037.1"/>
    </source>
</evidence>
<name>A0ABQ0L3F7_MYCCL</name>
<keyword evidence="3" id="KW-1185">Reference proteome</keyword>
<proteinExistence type="predicted"/>
<feature type="compositionally biased region" description="Pro residues" evidence="1">
    <location>
        <begin position="63"/>
        <end position="73"/>
    </location>
</feature>
<evidence type="ECO:0000256" key="1">
    <source>
        <dbReference type="SAM" id="MobiDB-lite"/>
    </source>
</evidence>
<dbReference type="Proteomes" id="UP000815677">
    <property type="component" value="Unassembled WGS sequence"/>
</dbReference>
<organism evidence="2 3">
    <name type="scientific">Mycena chlorophos</name>
    <name type="common">Agaric fungus</name>
    <name type="synonym">Agaricus chlorophos</name>
    <dbReference type="NCBI Taxonomy" id="658473"/>
    <lineage>
        <taxon>Eukaryota</taxon>
        <taxon>Fungi</taxon>
        <taxon>Dikarya</taxon>
        <taxon>Basidiomycota</taxon>
        <taxon>Agaricomycotina</taxon>
        <taxon>Agaricomycetes</taxon>
        <taxon>Agaricomycetidae</taxon>
        <taxon>Agaricales</taxon>
        <taxon>Marasmiineae</taxon>
        <taxon>Mycenaceae</taxon>
        <taxon>Mycena</taxon>
    </lineage>
</organism>
<feature type="compositionally biased region" description="Pro residues" evidence="1">
    <location>
        <begin position="82"/>
        <end position="98"/>
    </location>
</feature>
<sequence length="98" mass="10315">MSASPTSLVPQPAYPRLRTTCANAAHPSLAPTAAHCSPPPPHVSRVARHRRTRSPRVSSSPKVPTPVSPPPTPCLLRITAPPTVPRPLTPMPTPMPSA</sequence>
<accession>A0ABQ0L3F7</accession>
<feature type="compositionally biased region" description="Basic residues" evidence="1">
    <location>
        <begin position="45"/>
        <end position="54"/>
    </location>
</feature>
<reference evidence="2" key="1">
    <citation type="submission" date="2014-09" db="EMBL/GenBank/DDBJ databases">
        <title>Genome sequence of the luminous mushroom Mycena chlorophos for searching fungal bioluminescence genes.</title>
        <authorList>
            <person name="Tanaka Y."/>
            <person name="Kasuga D."/>
            <person name="Oba Y."/>
            <person name="Hase S."/>
            <person name="Sato K."/>
            <person name="Oba Y."/>
            <person name="Sakakibara Y."/>
        </authorList>
    </citation>
    <scope>NUCLEOTIDE SEQUENCE</scope>
</reference>